<reference evidence="1 2" key="1">
    <citation type="submission" date="2018-12" db="EMBL/GenBank/DDBJ databases">
        <authorList>
            <consortium name="Pathogen Informatics"/>
        </authorList>
    </citation>
    <scope>NUCLEOTIDE SEQUENCE [LARGE SCALE GENOMIC DNA]</scope>
    <source>
        <strain evidence="1 2">NCTC9695</strain>
    </source>
</reference>
<dbReference type="AlphaFoldDB" id="A0A447TCR7"/>
<dbReference type="Proteomes" id="UP000275777">
    <property type="component" value="Chromosome"/>
</dbReference>
<gene>
    <name evidence="1" type="ORF">NCTC9695_03145</name>
</gene>
<accession>A0A447TCR7</accession>
<proteinExistence type="predicted"/>
<name>A0A447TCR7_CHRVL</name>
<evidence type="ECO:0000313" key="1">
    <source>
        <dbReference type="EMBL" id="VEB42695.1"/>
    </source>
</evidence>
<evidence type="ECO:0000313" key="2">
    <source>
        <dbReference type="Proteomes" id="UP000275777"/>
    </source>
</evidence>
<dbReference type="EMBL" id="LR134182">
    <property type="protein sequence ID" value="VEB42695.1"/>
    <property type="molecule type" value="Genomic_DNA"/>
</dbReference>
<sequence length="36" mass="4025">MGAMTSIDFQSDRFYATNASFTATDEVIEFTRRCAA</sequence>
<organism evidence="1 2">
    <name type="scientific">Chromobacterium violaceum</name>
    <dbReference type="NCBI Taxonomy" id="536"/>
    <lineage>
        <taxon>Bacteria</taxon>
        <taxon>Pseudomonadati</taxon>
        <taxon>Pseudomonadota</taxon>
        <taxon>Betaproteobacteria</taxon>
        <taxon>Neisseriales</taxon>
        <taxon>Chromobacteriaceae</taxon>
        <taxon>Chromobacterium</taxon>
    </lineage>
</organism>
<protein>
    <submittedName>
        <fullName evidence="1">Uncharacterized protein</fullName>
    </submittedName>
</protein>